<dbReference type="Gene3D" id="2.60.40.1180">
    <property type="entry name" value="Golgi alpha-mannosidase II"/>
    <property type="match status" value="1"/>
</dbReference>
<protein>
    <submittedName>
        <fullName evidence="5">Alpha-glucosidase</fullName>
    </submittedName>
</protein>
<evidence type="ECO:0000259" key="4">
    <source>
        <dbReference type="SMART" id="SM00642"/>
    </source>
</evidence>
<organism evidence="5 6">
    <name type="scientific">Azospirillum brasilense</name>
    <dbReference type="NCBI Taxonomy" id="192"/>
    <lineage>
        <taxon>Bacteria</taxon>
        <taxon>Pseudomonadati</taxon>
        <taxon>Pseudomonadota</taxon>
        <taxon>Alphaproteobacteria</taxon>
        <taxon>Rhodospirillales</taxon>
        <taxon>Azospirillaceae</taxon>
        <taxon>Azospirillum</taxon>
    </lineage>
</organism>
<dbReference type="InterPro" id="IPR045857">
    <property type="entry name" value="O16G_dom_2"/>
</dbReference>
<dbReference type="SUPFAM" id="SSF51445">
    <property type="entry name" value="(Trans)glycosidases"/>
    <property type="match status" value="1"/>
</dbReference>
<evidence type="ECO:0000313" key="5">
    <source>
        <dbReference type="EMBL" id="OYD85126.1"/>
    </source>
</evidence>
<evidence type="ECO:0000256" key="3">
    <source>
        <dbReference type="ARBA" id="ARBA00023295"/>
    </source>
</evidence>
<keyword evidence="3" id="KW-0326">Glycosidase</keyword>
<dbReference type="GO" id="GO:0009313">
    <property type="term" value="P:oligosaccharide catabolic process"/>
    <property type="evidence" value="ECO:0007669"/>
    <property type="project" value="TreeGrafter"/>
</dbReference>
<dbReference type="Gene3D" id="3.90.400.10">
    <property type="entry name" value="Oligo-1,6-glucosidase, Domain 2"/>
    <property type="match status" value="1"/>
</dbReference>
<sequence>MSQASSWLRGAALYQIYPLSFLDRNGDGWGDLDGVLEGIGHVASLGVQGVWISPFYPSPQKDFGYDITDHRAVDPRMGRLETVDRIIEAAHGHGLKVILDLVCGHTSDAHPWFGASRRSRCGEFADWYVWADPRPDGTPPNNWLSVFGGPAWTWEPRRRQYYLHHFLSSQPALNLHDEAVLQALDDTAAFWLERGVDGFRIDAVDFFAHDPQFRSNPAAAWSGAEPPAKLFALQQHLYDMMHPAVHTVLSRLRAVVDRYPDRVLLGELSSQPGAARRIAAYCGPQGLHAAYTLSLAKQPFTAQNFAAALTGTPQPGAICWSFSNHDVERAASRWLPPGAHPERFNALLATLFATLPGTVCLYQGEELALPNAALEPEDLRDPFGIAYWPDFQGRDGSRTPMPWRSGGANAGFSSAVETWLPVAETHHALAVDVQERRPGSPLDIWREALRLRRRHPALTQGGVAAVEEAGSVLAFERVVEGEDLLAVFNLSDQPAEYALKRKPPMAALDLPRPSGAPVPEVTADGRTLILPPLSAFLGRRG</sequence>
<evidence type="ECO:0000256" key="1">
    <source>
        <dbReference type="ARBA" id="ARBA00008061"/>
    </source>
</evidence>
<dbReference type="FunFam" id="3.90.400.10:FF:000002">
    <property type="entry name" value="Sucrose isomerase"/>
    <property type="match status" value="1"/>
</dbReference>
<dbReference type="Gene3D" id="3.20.20.80">
    <property type="entry name" value="Glycosidases"/>
    <property type="match status" value="2"/>
</dbReference>
<geneLocation type="plasmid" evidence="5">
    <name>unnamed</name>
</geneLocation>
<gene>
    <name evidence="5" type="ORF">CHT98_06870</name>
</gene>
<dbReference type="Proteomes" id="UP000215367">
    <property type="component" value="Unassembled WGS sequence"/>
</dbReference>
<keyword evidence="5" id="KW-0614">Plasmid</keyword>
<accession>A0A235HHF3</accession>
<dbReference type="SMART" id="SM00642">
    <property type="entry name" value="Aamy"/>
    <property type="match status" value="1"/>
</dbReference>
<dbReference type="AlphaFoldDB" id="A0A235HHF3"/>
<dbReference type="RefSeq" id="WP_094302500.1">
    <property type="nucleotide sequence ID" value="NZ_NOWT01000004.1"/>
</dbReference>
<dbReference type="PANTHER" id="PTHR10357:SF179">
    <property type="entry name" value="NEUTRAL AND BASIC AMINO ACID TRANSPORT PROTEIN RBAT"/>
    <property type="match status" value="1"/>
</dbReference>
<keyword evidence="2" id="KW-0378">Hydrolase</keyword>
<evidence type="ECO:0000256" key="2">
    <source>
        <dbReference type="ARBA" id="ARBA00022801"/>
    </source>
</evidence>
<dbReference type="EMBL" id="NOWT01000004">
    <property type="protein sequence ID" value="OYD85126.1"/>
    <property type="molecule type" value="Genomic_DNA"/>
</dbReference>
<dbReference type="GO" id="GO:0004556">
    <property type="term" value="F:alpha-amylase activity"/>
    <property type="evidence" value="ECO:0007669"/>
    <property type="project" value="TreeGrafter"/>
</dbReference>
<dbReference type="SUPFAM" id="SSF51011">
    <property type="entry name" value="Glycosyl hydrolase domain"/>
    <property type="match status" value="1"/>
</dbReference>
<evidence type="ECO:0000313" key="6">
    <source>
        <dbReference type="Proteomes" id="UP000215367"/>
    </source>
</evidence>
<reference evidence="5 6" key="1">
    <citation type="submission" date="2017-07" db="EMBL/GenBank/DDBJ databases">
        <title>Whole genome sequence of Azospirillum brasilense 2A1, a potential biofertilizer strain.</title>
        <authorList>
            <person name="Fontana C.A."/>
            <person name="Toffoli L.M."/>
            <person name="Salazar S.M."/>
            <person name="Puglisi E."/>
            <person name="Pedraza R."/>
            <person name="Bassi D."/>
            <person name="Cocconcelli P.S."/>
        </authorList>
    </citation>
    <scope>NUCLEOTIDE SEQUENCE [LARGE SCALE GENOMIC DNA]</scope>
    <source>
        <strain evidence="5 6">2A1</strain>
        <plasmid evidence="5">unnamed</plasmid>
    </source>
</reference>
<proteinExistence type="inferred from homology"/>
<dbReference type="InterPro" id="IPR006047">
    <property type="entry name" value="GH13_cat_dom"/>
</dbReference>
<comment type="similarity">
    <text evidence="1">Belongs to the glycosyl hydrolase 13 family.</text>
</comment>
<dbReference type="CDD" id="cd11330">
    <property type="entry name" value="AmyAc_OligoGlu"/>
    <property type="match status" value="1"/>
</dbReference>
<dbReference type="Pfam" id="PF00128">
    <property type="entry name" value="Alpha-amylase"/>
    <property type="match status" value="1"/>
</dbReference>
<dbReference type="InterPro" id="IPR017853">
    <property type="entry name" value="GH"/>
</dbReference>
<feature type="domain" description="Glycosyl hydrolase family 13 catalytic" evidence="4">
    <location>
        <begin position="15"/>
        <end position="398"/>
    </location>
</feature>
<dbReference type="PANTHER" id="PTHR10357">
    <property type="entry name" value="ALPHA-AMYLASE FAMILY MEMBER"/>
    <property type="match status" value="1"/>
</dbReference>
<comment type="caution">
    <text evidence="5">The sequence shown here is derived from an EMBL/GenBank/DDBJ whole genome shotgun (WGS) entry which is preliminary data.</text>
</comment>
<name>A0A235HHF3_AZOBR</name>
<dbReference type="InterPro" id="IPR013780">
    <property type="entry name" value="Glyco_hydro_b"/>
</dbReference>